<dbReference type="SUPFAM" id="SSF52172">
    <property type="entry name" value="CheY-like"/>
    <property type="match status" value="1"/>
</dbReference>
<feature type="domain" description="OmpR/PhoB-type" evidence="9">
    <location>
        <begin position="122"/>
        <end position="232"/>
    </location>
</feature>
<evidence type="ECO:0000256" key="2">
    <source>
        <dbReference type="ARBA" id="ARBA00023012"/>
    </source>
</evidence>
<dbReference type="InterPro" id="IPR016032">
    <property type="entry name" value="Sig_transdc_resp-reg_C-effctor"/>
</dbReference>
<dbReference type="PROSITE" id="PS51755">
    <property type="entry name" value="OMPR_PHOB"/>
    <property type="match status" value="1"/>
</dbReference>
<dbReference type="InterPro" id="IPR001789">
    <property type="entry name" value="Sig_transdc_resp-reg_receiver"/>
</dbReference>
<evidence type="ECO:0000313" key="10">
    <source>
        <dbReference type="EMBL" id="MBD8527811.1"/>
    </source>
</evidence>
<dbReference type="GO" id="GO:0006355">
    <property type="term" value="P:regulation of DNA-templated transcription"/>
    <property type="evidence" value="ECO:0007669"/>
    <property type="project" value="InterPro"/>
</dbReference>
<keyword evidence="5" id="KW-0804">Transcription</keyword>
<dbReference type="PROSITE" id="PS50110">
    <property type="entry name" value="RESPONSE_REGULATORY"/>
    <property type="match status" value="1"/>
</dbReference>
<dbReference type="InterPro" id="IPR011006">
    <property type="entry name" value="CheY-like_superfamily"/>
</dbReference>
<dbReference type="SMART" id="SM00862">
    <property type="entry name" value="Trans_reg_C"/>
    <property type="match status" value="1"/>
</dbReference>
<proteinExistence type="predicted"/>
<keyword evidence="2" id="KW-0902">Two-component regulatory system</keyword>
<dbReference type="Proteomes" id="UP000613768">
    <property type="component" value="Unassembled WGS sequence"/>
</dbReference>
<feature type="DNA-binding region" description="OmpR/PhoB-type" evidence="7">
    <location>
        <begin position="122"/>
        <end position="232"/>
    </location>
</feature>
<dbReference type="SMART" id="SM00448">
    <property type="entry name" value="REC"/>
    <property type="match status" value="1"/>
</dbReference>
<dbReference type="Gene3D" id="1.10.10.10">
    <property type="entry name" value="Winged helix-like DNA-binding domain superfamily/Winged helix DNA-binding domain"/>
    <property type="match status" value="1"/>
</dbReference>
<accession>A0AAW3ZUP5</accession>
<dbReference type="PANTHER" id="PTHR48111">
    <property type="entry name" value="REGULATOR OF RPOS"/>
    <property type="match status" value="1"/>
</dbReference>
<dbReference type="AlphaFoldDB" id="A0AAW3ZUP5"/>
<dbReference type="GO" id="GO:0000976">
    <property type="term" value="F:transcription cis-regulatory region binding"/>
    <property type="evidence" value="ECO:0007669"/>
    <property type="project" value="TreeGrafter"/>
</dbReference>
<dbReference type="GO" id="GO:0005829">
    <property type="term" value="C:cytosol"/>
    <property type="evidence" value="ECO:0007669"/>
    <property type="project" value="TreeGrafter"/>
</dbReference>
<dbReference type="PANTHER" id="PTHR48111:SF1">
    <property type="entry name" value="TWO-COMPONENT RESPONSE REGULATOR ORR33"/>
    <property type="match status" value="1"/>
</dbReference>
<reference evidence="10 11" key="1">
    <citation type="submission" date="2020-09" db="EMBL/GenBank/DDBJ databases">
        <title>Pseudoxanthomonas sp. CAU 1598 isolated from sand of Yaerae Beach.</title>
        <authorList>
            <person name="Kim W."/>
        </authorList>
    </citation>
    <scope>NUCLEOTIDE SEQUENCE [LARGE SCALE GENOMIC DNA]</scope>
    <source>
        <strain evidence="10 11">CAU 1598</strain>
    </source>
</reference>
<evidence type="ECO:0000256" key="4">
    <source>
        <dbReference type="ARBA" id="ARBA00023125"/>
    </source>
</evidence>
<gene>
    <name evidence="10" type="ORF">IFO71_18860</name>
</gene>
<dbReference type="Gene3D" id="3.40.50.2300">
    <property type="match status" value="1"/>
</dbReference>
<feature type="domain" description="Response regulatory" evidence="8">
    <location>
        <begin position="7"/>
        <end position="121"/>
    </location>
</feature>
<keyword evidence="3" id="KW-0805">Transcription regulation</keyword>
<protein>
    <submittedName>
        <fullName evidence="10">Response regulator transcription factor</fullName>
    </submittedName>
</protein>
<dbReference type="EMBL" id="JACYTR010000066">
    <property type="protein sequence ID" value="MBD8527811.1"/>
    <property type="molecule type" value="Genomic_DNA"/>
</dbReference>
<dbReference type="RefSeq" id="WP_192031233.1">
    <property type="nucleotide sequence ID" value="NZ_JACYTR010000066.1"/>
</dbReference>
<keyword evidence="11" id="KW-1185">Reference proteome</keyword>
<dbReference type="Pfam" id="PF00072">
    <property type="entry name" value="Response_reg"/>
    <property type="match status" value="1"/>
</dbReference>
<dbReference type="SUPFAM" id="SSF46894">
    <property type="entry name" value="C-terminal effector domain of the bipartite response regulators"/>
    <property type="match status" value="1"/>
</dbReference>
<evidence type="ECO:0000256" key="1">
    <source>
        <dbReference type="ARBA" id="ARBA00022553"/>
    </source>
</evidence>
<name>A0AAW3ZUP5_9GAMM</name>
<evidence type="ECO:0000256" key="7">
    <source>
        <dbReference type="PROSITE-ProRule" id="PRU01091"/>
    </source>
</evidence>
<dbReference type="Gene3D" id="6.10.250.690">
    <property type="match status" value="1"/>
</dbReference>
<dbReference type="FunFam" id="3.40.50.2300:FF:000001">
    <property type="entry name" value="DNA-binding response regulator PhoB"/>
    <property type="match status" value="1"/>
</dbReference>
<sequence length="236" mass="26300">MTSTKPTLLIIEDEPAIRSGLIDVFVYHGFEVDFAVDGEEGLSKARRGGFDLILLDVMMPKLDGFSVLKAIRQHDAEQAVIMLTARGGDDDVIQGLSMGADDYVAKPFSVAQLVLRVQAVLRRTRSAQDEQAVLHLAQGKCVDTRNLCLTNDVDTRFTRREMDVLQYLHAHAERPVPREELLHKVWGYARDAGVETRTVDIHIAKIRRKLEPESGEPQVLITVRGGGYRLLRDAAG</sequence>
<evidence type="ECO:0000256" key="5">
    <source>
        <dbReference type="ARBA" id="ARBA00023163"/>
    </source>
</evidence>
<evidence type="ECO:0000259" key="9">
    <source>
        <dbReference type="PROSITE" id="PS51755"/>
    </source>
</evidence>
<dbReference type="GO" id="GO:0000156">
    <property type="term" value="F:phosphorelay response regulator activity"/>
    <property type="evidence" value="ECO:0007669"/>
    <property type="project" value="TreeGrafter"/>
</dbReference>
<keyword evidence="4 7" id="KW-0238">DNA-binding</keyword>
<keyword evidence="1 6" id="KW-0597">Phosphoprotein</keyword>
<dbReference type="CDD" id="cd00383">
    <property type="entry name" value="trans_reg_C"/>
    <property type="match status" value="1"/>
</dbReference>
<dbReference type="Pfam" id="PF00486">
    <property type="entry name" value="Trans_reg_C"/>
    <property type="match status" value="1"/>
</dbReference>
<evidence type="ECO:0000259" key="8">
    <source>
        <dbReference type="PROSITE" id="PS50110"/>
    </source>
</evidence>
<comment type="caution">
    <text evidence="10">The sequence shown here is derived from an EMBL/GenBank/DDBJ whole genome shotgun (WGS) entry which is preliminary data.</text>
</comment>
<dbReference type="GO" id="GO:0032993">
    <property type="term" value="C:protein-DNA complex"/>
    <property type="evidence" value="ECO:0007669"/>
    <property type="project" value="TreeGrafter"/>
</dbReference>
<evidence type="ECO:0000256" key="3">
    <source>
        <dbReference type="ARBA" id="ARBA00023015"/>
    </source>
</evidence>
<evidence type="ECO:0000256" key="6">
    <source>
        <dbReference type="PROSITE-ProRule" id="PRU00169"/>
    </source>
</evidence>
<feature type="modified residue" description="4-aspartylphosphate" evidence="6">
    <location>
        <position position="56"/>
    </location>
</feature>
<dbReference type="InterPro" id="IPR036388">
    <property type="entry name" value="WH-like_DNA-bd_sf"/>
</dbReference>
<dbReference type="InterPro" id="IPR039420">
    <property type="entry name" value="WalR-like"/>
</dbReference>
<organism evidence="10 11">
    <name type="scientific">Pseudomarimonas arenosa</name>
    <dbReference type="NCBI Taxonomy" id="2774145"/>
    <lineage>
        <taxon>Bacteria</taxon>
        <taxon>Pseudomonadati</taxon>
        <taxon>Pseudomonadota</taxon>
        <taxon>Gammaproteobacteria</taxon>
        <taxon>Lysobacterales</taxon>
        <taxon>Lysobacteraceae</taxon>
        <taxon>Pseudomarimonas</taxon>
    </lineage>
</organism>
<dbReference type="InterPro" id="IPR001867">
    <property type="entry name" value="OmpR/PhoB-type_DNA-bd"/>
</dbReference>
<evidence type="ECO:0000313" key="11">
    <source>
        <dbReference type="Proteomes" id="UP000613768"/>
    </source>
</evidence>